<dbReference type="InterPro" id="IPR009061">
    <property type="entry name" value="DNA-bd_dom_put_sf"/>
</dbReference>
<organism evidence="3 4">
    <name type="scientific">Ornithinibacter aureus</name>
    <dbReference type="NCBI Taxonomy" id="622664"/>
    <lineage>
        <taxon>Bacteria</taxon>
        <taxon>Bacillati</taxon>
        <taxon>Actinomycetota</taxon>
        <taxon>Actinomycetes</taxon>
        <taxon>Micrococcales</taxon>
        <taxon>Intrasporangiaceae</taxon>
        <taxon>Ornithinibacter</taxon>
    </lineage>
</organism>
<dbReference type="EMBL" id="BAABFX010000008">
    <property type="protein sequence ID" value="GAA4387416.1"/>
    <property type="molecule type" value="Genomic_DNA"/>
</dbReference>
<dbReference type="PANTHER" id="PTHR30204:SF97">
    <property type="entry name" value="MERR FAMILY REGULATORY PROTEIN"/>
    <property type="match status" value="1"/>
</dbReference>
<dbReference type="RefSeq" id="WP_159899392.1">
    <property type="nucleotide sequence ID" value="NZ_BAABFX010000008.1"/>
</dbReference>
<dbReference type="InterPro" id="IPR047057">
    <property type="entry name" value="MerR_fam"/>
</dbReference>
<evidence type="ECO:0000313" key="4">
    <source>
        <dbReference type="Proteomes" id="UP001500390"/>
    </source>
</evidence>
<dbReference type="Pfam" id="PF13411">
    <property type="entry name" value="MerR_1"/>
    <property type="match status" value="1"/>
</dbReference>
<gene>
    <name evidence="3" type="ORF">GCM10023153_01780</name>
</gene>
<sequence length="281" mass="30730">MHIAEFSRATGLTPRVLRLHHHRGLLVPAAVDPATGYRSYDPRQVAVARRLAALVRTGMDAEEAAAVAAEGSSDGLQAHLRRVEEDLALLRAEVATTPGPELPVIPQDFASLTVLVREEVLPVHGVAEGLRRVRAQLRAVTSREPASFLTSDTRRPAPIRTAFHVELVDPRWTGDHVQARVLVPWRAGAAVPAGWQTRELARRSVFTLDVGALVNATLTDVLAAHRALTNYPGWSGPLTPATERVWQLYDADLSQLWVGRESVVDPPAGDLVDDLPQQDRR</sequence>
<keyword evidence="4" id="KW-1185">Reference proteome</keyword>
<dbReference type="Proteomes" id="UP001500390">
    <property type="component" value="Unassembled WGS sequence"/>
</dbReference>
<dbReference type="PANTHER" id="PTHR30204">
    <property type="entry name" value="REDOX-CYCLING DRUG-SENSING TRANSCRIPTIONAL ACTIVATOR SOXR"/>
    <property type="match status" value="1"/>
</dbReference>
<feature type="domain" description="HTH merR-type" evidence="2">
    <location>
        <begin position="1"/>
        <end position="70"/>
    </location>
</feature>
<evidence type="ECO:0000256" key="1">
    <source>
        <dbReference type="ARBA" id="ARBA00023125"/>
    </source>
</evidence>
<dbReference type="Gene3D" id="1.10.1660.10">
    <property type="match status" value="1"/>
</dbReference>
<accession>A0ABP8J9P0</accession>
<dbReference type="SMART" id="SM00422">
    <property type="entry name" value="HTH_MERR"/>
    <property type="match status" value="1"/>
</dbReference>
<evidence type="ECO:0000259" key="2">
    <source>
        <dbReference type="PROSITE" id="PS50937"/>
    </source>
</evidence>
<name>A0ABP8J9P0_9MICO</name>
<dbReference type="PROSITE" id="PS50937">
    <property type="entry name" value="HTH_MERR_2"/>
    <property type="match status" value="1"/>
</dbReference>
<comment type="caution">
    <text evidence="3">The sequence shown here is derived from an EMBL/GenBank/DDBJ whole genome shotgun (WGS) entry which is preliminary data.</text>
</comment>
<dbReference type="SUPFAM" id="SSF46955">
    <property type="entry name" value="Putative DNA-binding domain"/>
    <property type="match status" value="1"/>
</dbReference>
<dbReference type="InterPro" id="IPR000551">
    <property type="entry name" value="MerR-type_HTH_dom"/>
</dbReference>
<keyword evidence="1" id="KW-0238">DNA-binding</keyword>
<evidence type="ECO:0000313" key="3">
    <source>
        <dbReference type="EMBL" id="GAA4387416.1"/>
    </source>
</evidence>
<protein>
    <recommendedName>
        <fullName evidence="2">HTH merR-type domain-containing protein</fullName>
    </recommendedName>
</protein>
<proteinExistence type="predicted"/>
<reference evidence="4" key="1">
    <citation type="journal article" date="2019" name="Int. J. Syst. Evol. Microbiol.">
        <title>The Global Catalogue of Microorganisms (GCM) 10K type strain sequencing project: providing services to taxonomists for standard genome sequencing and annotation.</title>
        <authorList>
            <consortium name="The Broad Institute Genomics Platform"/>
            <consortium name="The Broad Institute Genome Sequencing Center for Infectious Disease"/>
            <person name="Wu L."/>
            <person name="Ma J."/>
        </authorList>
    </citation>
    <scope>NUCLEOTIDE SEQUENCE [LARGE SCALE GENOMIC DNA]</scope>
    <source>
        <strain evidence="4">JCM 17738</strain>
    </source>
</reference>